<comment type="caution">
    <text evidence="1">The sequence shown here is derived from an EMBL/GenBank/DDBJ whole genome shotgun (WGS) entry which is preliminary data.</text>
</comment>
<name>A0A820Q7Q4_9BILA</name>
<reference evidence="1" key="1">
    <citation type="submission" date="2021-02" db="EMBL/GenBank/DDBJ databases">
        <authorList>
            <person name="Nowell W R."/>
        </authorList>
    </citation>
    <scope>NUCLEOTIDE SEQUENCE</scope>
</reference>
<protein>
    <submittedName>
        <fullName evidence="1">Uncharacterized protein</fullName>
    </submittedName>
</protein>
<evidence type="ECO:0000313" key="1">
    <source>
        <dbReference type="EMBL" id="CAF4416056.1"/>
    </source>
</evidence>
<proteinExistence type="predicted"/>
<accession>A0A820Q7Q4</accession>
<dbReference type="AlphaFoldDB" id="A0A820Q7Q4"/>
<evidence type="ECO:0000313" key="2">
    <source>
        <dbReference type="Proteomes" id="UP000663881"/>
    </source>
</evidence>
<feature type="non-terminal residue" evidence="1">
    <location>
        <position position="1"/>
    </location>
</feature>
<organism evidence="1 2">
    <name type="scientific">Adineta steineri</name>
    <dbReference type="NCBI Taxonomy" id="433720"/>
    <lineage>
        <taxon>Eukaryota</taxon>
        <taxon>Metazoa</taxon>
        <taxon>Spiralia</taxon>
        <taxon>Gnathifera</taxon>
        <taxon>Rotifera</taxon>
        <taxon>Eurotatoria</taxon>
        <taxon>Bdelloidea</taxon>
        <taxon>Adinetida</taxon>
        <taxon>Adinetidae</taxon>
        <taxon>Adineta</taxon>
    </lineage>
</organism>
<dbReference type="Proteomes" id="UP000663881">
    <property type="component" value="Unassembled WGS sequence"/>
</dbReference>
<gene>
    <name evidence="1" type="ORF">OKA104_LOCUS52238</name>
</gene>
<sequence length="126" mass="14995">LEKLLWTTYLKSGTGQLQLNHMDNDNLNRPHLWPIQVQKLVSKQSPDNIDTAACLTYVTQYLDELDDKMKRYQTKYNMKKNQYVNYPPTIQTFVHQQLESARLAIEQKIAIVHYNYNDYVLELKFL</sequence>
<dbReference type="EMBL" id="CAJOAY010029940">
    <property type="protein sequence ID" value="CAF4416056.1"/>
    <property type="molecule type" value="Genomic_DNA"/>
</dbReference>
<feature type="non-terminal residue" evidence="1">
    <location>
        <position position="126"/>
    </location>
</feature>